<name>A0AB34JDN8_PRYPA</name>
<reference evidence="2 3" key="1">
    <citation type="journal article" date="2024" name="Science">
        <title>Giant polyketide synthase enzymes in the biosynthesis of giant marine polyether toxins.</title>
        <authorList>
            <person name="Fallon T.R."/>
            <person name="Shende V.V."/>
            <person name="Wierzbicki I.H."/>
            <person name="Pendleton A.L."/>
            <person name="Watervoot N.F."/>
            <person name="Auber R.P."/>
            <person name="Gonzalez D.J."/>
            <person name="Wisecaver J.H."/>
            <person name="Moore B.S."/>
        </authorList>
    </citation>
    <scope>NUCLEOTIDE SEQUENCE [LARGE SCALE GENOMIC DNA]</scope>
    <source>
        <strain evidence="2 3">12B1</strain>
    </source>
</reference>
<keyword evidence="3" id="KW-1185">Reference proteome</keyword>
<gene>
    <name evidence="2" type="ORF">AB1Y20_022816</name>
</gene>
<dbReference type="Proteomes" id="UP001515480">
    <property type="component" value="Unassembled WGS sequence"/>
</dbReference>
<dbReference type="EMBL" id="JBGBPQ010000009">
    <property type="protein sequence ID" value="KAL1519287.1"/>
    <property type="molecule type" value="Genomic_DNA"/>
</dbReference>
<evidence type="ECO:0000313" key="2">
    <source>
        <dbReference type="EMBL" id="KAL1519287.1"/>
    </source>
</evidence>
<evidence type="ECO:0000256" key="1">
    <source>
        <dbReference type="SAM" id="MobiDB-lite"/>
    </source>
</evidence>
<proteinExistence type="predicted"/>
<accession>A0AB34JDN8</accession>
<comment type="caution">
    <text evidence="2">The sequence shown here is derived from an EMBL/GenBank/DDBJ whole genome shotgun (WGS) entry which is preliminary data.</text>
</comment>
<feature type="region of interest" description="Disordered" evidence="1">
    <location>
        <begin position="152"/>
        <end position="171"/>
    </location>
</feature>
<organism evidence="2 3">
    <name type="scientific">Prymnesium parvum</name>
    <name type="common">Toxic golden alga</name>
    <dbReference type="NCBI Taxonomy" id="97485"/>
    <lineage>
        <taxon>Eukaryota</taxon>
        <taxon>Haptista</taxon>
        <taxon>Haptophyta</taxon>
        <taxon>Prymnesiophyceae</taxon>
        <taxon>Prymnesiales</taxon>
        <taxon>Prymnesiaceae</taxon>
        <taxon>Prymnesium</taxon>
    </lineage>
</organism>
<evidence type="ECO:0000313" key="3">
    <source>
        <dbReference type="Proteomes" id="UP001515480"/>
    </source>
</evidence>
<sequence length="330" mass="36458">MHACSNSLMQSACERLKTSAWTAGSQKPALVGPHCMVWPPERPDEPSTISPSLQSQIDQLVGHWLGPINGSHVKFSSANLARHRGFNEPRIPTDPSIDHQGCLGCTGWGRMVQLSVRSCQIYLTEGPDNPMYAHISVGGCGQVAPELDTSREAHRKAHGVAHASDRQHDDESAPSFVDTAIRWHGANLNARLLTVLRLLRAALDKGSIYSGGSQACAYPDFDFELSLDDTCHGLLNGDAQPMFAMVSCPMRTIPVVQWNAIGGRDIDLSRWDATLAYRRAMREKLRAQWHCRRQVAVFRGEVRASIRCRGARCLCRPEKIGCWLDACTLH</sequence>
<protein>
    <submittedName>
        <fullName evidence="2">Uncharacterized protein</fullName>
    </submittedName>
</protein>
<dbReference type="AlphaFoldDB" id="A0AB34JDN8"/>